<dbReference type="EMBL" id="CP045484">
    <property type="protein sequence ID" value="QGR17998.1"/>
    <property type="molecule type" value="Genomic_DNA"/>
</dbReference>
<keyword evidence="1" id="KW-0812">Transmembrane</keyword>
<keyword evidence="1" id="KW-0472">Membrane</keyword>
<dbReference type="SUPFAM" id="SSF46785">
    <property type="entry name" value="Winged helix' DNA-binding domain"/>
    <property type="match status" value="1"/>
</dbReference>
<protein>
    <submittedName>
        <fullName evidence="2">Winged helix-turn-helix transcriptional regulator</fullName>
    </submittedName>
</protein>
<dbReference type="CDD" id="cd00090">
    <property type="entry name" value="HTH_ARSR"/>
    <property type="match status" value="1"/>
</dbReference>
<evidence type="ECO:0000313" key="3">
    <source>
        <dbReference type="Proteomes" id="UP000427373"/>
    </source>
</evidence>
<dbReference type="InterPro" id="IPR000485">
    <property type="entry name" value="AsnC-type_HTH_dom"/>
</dbReference>
<dbReference type="KEGG" id="soh:D1869_12995"/>
<dbReference type="InterPro" id="IPR011991">
    <property type="entry name" value="ArsR-like_HTH"/>
</dbReference>
<accession>A0A650CJT0</accession>
<dbReference type="AlphaFoldDB" id="A0A650CJT0"/>
<feature type="transmembrane region" description="Helical" evidence="1">
    <location>
        <begin position="147"/>
        <end position="171"/>
    </location>
</feature>
<dbReference type="Proteomes" id="UP000427373">
    <property type="component" value="Chromosome"/>
</dbReference>
<dbReference type="InterPro" id="IPR036388">
    <property type="entry name" value="WH-like_DNA-bd_sf"/>
</dbReference>
<organism evidence="2 3">
    <name type="scientific">Sulfurisphaera ohwakuensis</name>
    <dbReference type="NCBI Taxonomy" id="69656"/>
    <lineage>
        <taxon>Archaea</taxon>
        <taxon>Thermoproteota</taxon>
        <taxon>Thermoprotei</taxon>
        <taxon>Sulfolobales</taxon>
        <taxon>Sulfolobaceae</taxon>
        <taxon>Sulfurisphaera</taxon>
    </lineage>
</organism>
<gene>
    <name evidence="2" type="ORF">D1869_12995</name>
</gene>
<dbReference type="Pfam" id="PF13412">
    <property type="entry name" value="HTH_24"/>
    <property type="match status" value="1"/>
</dbReference>
<evidence type="ECO:0000256" key="1">
    <source>
        <dbReference type="SAM" id="Phobius"/>
    </source>
</evidence>
<dbReference type="Gene3D" id="1.10.10.10">
    <property type="entry name" value="Winged helix-like DNA-binding domain superfamily/Winged helix DNA-binding domain"/>
    <property type="match status" value="1"/>
</dbReference>
<keyword evidence="3" id="KW-1185">Reference proteome</keyword>
<dbReference type="RefSeq" id="WP_156015457.1">
    <property type="nucleotide sequence ID" value="NZ_JACHFY010000008.1"/>
</dbReference>
<reference evidence="2 3" key="1">
    <citation type="submission" date="2019-10" db="EMBL/GenBank/DDBJ databases">
        <title>Genome Sequences from Six Type Strain Members of the Archaeal Family Sulfolobaceae: Acidianus ambivalens, Acidianus infernus, Metallosphaera prunae, Stygiolobus azoricus, Sulfolobus metallicus, and Sulfurisphaera ohwakuensis.</title>
        <authorList>
            <person name="Counts J.A."/>
            <person name="Kelly R.M."/>
        </authorList>
    </citation>
    <scope>NUCLEOTIDE SEQUENCE [LARGE SCALE GENOMIC DNA]</scope>
    <source>
        <strain evidence="2 3">TA-1</strain>
    </source>
</reference>
<dbReference type="InterPro" id="IPR036390">
    <property type="entry name" value="WH_DNA-bd_sf"/>
</dbReference>
<keyword evidence="1" id="KW-1133">Transmembrane helix</keyword>
<dbReference type="GO" id="GO:0043565">
    <property type="term" value="F:sequence-specific DNA binding"/>
    <property type="evidence" value="ECO:0007669"/>
    <property type="project" value="InterPro"/>
</dbReference>
<sequence>MRNFVILLLIPFIGLTLITHSSVYMTIYYNDTVIIHVYNQTQIYLPVQNYSAINSTSPFRIFGNIVILKYPNSTLSYKTSIRNEIKINEPYNITVSVIIPDSTYVTYISTLPTSVTVSNNLLNLTFYASNLTLIYASNLTTSGNNSFYSLLLLITFALSLISTGILSFLLVRNLRRGRVEEPILVSGLDERDKLILEAISKGADSIAKISKLTGLSRATVYRRVKKLISLGYVREIREGNKIRYEENKKE</sequence>
<proteinExistence type="predicted"/>
<name>A0A650CJT0_SULOH</name>
<evidence type="ECO:0000313" key="2">
    <source>
        <dbReference type="EMBL" id="QGR17998.1"/>
    </source>
</evidence>
<dbReference type="PRINTS" id="PR00033">
    <property type="entry name" value="HTHASNC"/>
</dbReference>